<evidence type="ECO:0000256" key="2">
    <source>
        <dbReference type="ARBA" id="ARBA00023235"/>
    </source>
</evidence>
<evidence type="ECO:0000313" key="3">
    <source>
        <dbReference type="EMBL" id="AIA99597.1"/>
    </source>
</evidence>
<name>A0A060D1E5_9BACT</name>
<dbReference type="SUPFAM" id="SSF48208">
    <property type="entry name" value="Six-hairpin glycosidases"/>
    <property type="match status" value="1"/>
</dbReference>
<dbReference type="InterPro" id="IPR010819">
    <property type="entry name" value="AGE/CE"/>
</dbReference>
<dbReference type="Gene3D" id="1.50.10.10">
    <property type="match status" value="1"/>
</dbReference>
<dbReference type="AlphaFoldDB" id="A0A060D1E5"/>
<keyword evidence="2" id="KW-0413">Isomerase</keyword>
<protein>
    <recommendedName>
        <fullName evidence="4">N-acyl-D-glucosamine 2-epimerase</fullName>
    </recommendedName>
</protein>
<dbReference type="InterPro" id="IPR012341">
    <property type="entry name" value="6hp_glycosidase-like_sf"/>
</dbReference>
<evidence type="ECO:0008006" key="4">
    <source>
        <dbReference type="Google" id="ProtNLM"/>
    </source>
</evidence>
<dbReference type="GO" id="GO:0016853">
    <property type="term" value="F:isomerase activity"/>
    <property type="evidence" value="ECO:0007669"/>
    <property type="project" value="UniProtKB-KW"/>
</dbReference>
<dbReference type="InterPro" id="IPR008928">
    <property type="entry name" value="6-hairpin_glycosidase_sf"/>
</dbReference>
<accession>A0A060D1E5</accession>
<reference evidence="3" key="1">
    <citation type="journal article" date="2014" name="Microb. Ecol.">
        <title>Phylogenetic and Functional Analysis of Gut Microbiota of a Fungus-Growing Higher Termite: Bacteroidetes from Higher Termites Are a Rich Source of beta-Glucosidase Genes.</title>
        <authorList>
            <person name="Zhang M."/>
            <person name="Liu N."/>
            <person name="Qian C."/>
            <person name="Wang Q."/>
            <person name="Wang Q."/>
            <person name="Long Y."/>
            <person name="Huang Y."/>
            <person name="Zhou Z."/>
            <person name="Yan X."/>
        </authorList>
    </citation>
    <scope>NUCLEOTIDE SEQUENCE</scope>
</reference>
<proteinExistence type="inferred from homology"/>
<dbReference type="PANTHER" id="PTHR15108">
    <property type="entry name" value="N-ACYLGLUCOSAMINE-2-EPIMERASE"/>
    <property type="match status" value="1"/>
</dbReference>
<comment type="similarity">
    <text evidence="1">Belongs to the N-acylglucosamine 2-epimerase family.</text>
</comment>
<evidence type="ECO:0000256" key="1">
    <source>
        <dbReference type="ARBA" id="ARBA00008558"/>
    </source>
</evidence>
<sequence length="210" mass="24762">MNTHLHVLEPYTNLCRIWNDEMLKTAQRRMIDIFTDRILDKKTNHLGLFFDEEWNVKSTAISYGHDIEASWLLFEAAEVLGDRRVLEEVKKVSLDIADAASEGLEADGSMIYEKDRDHTDKERHWWVQAEAIVGFMYAYRNSGDISCKEKAARIWNYIRNQIVDAEHGEWHWSRLPDGSVNHKDDKAGFWKCPYHNGRMCMEMIEHFNIR</sequence>
<organism evidence="3">
    <name type="scientific">uncultured bacterium contig00008(2014)</name>
    <dbReference type="NCBI Taxonomy" id="1465629"/>
    <lineage>
        <taxon>Bacteria</taxon>
        <taxon>environmental samples</taxon>
    </lineage>
</organism>
<dbReference type="EMBL" id="KJ095706">
    <property type="protein sequence ID" value="AIA99597.1"/>
    <property type="molecule type" value="Genomic_DNA"/>
</dbReference>
<dbReference type="GO" id="GO:0005975">
    <property type="term" value="P:carbohydrate metabolic process"/>
    <property type="evidence" value="ECO:0007669"/>
    <property type="project" value="InterPro"/>
</dbReference>
<dbReference type="Pfam" id="PF07221">
    <property type="entry name" value="GlcNAc_2-epim"/>
    <property type="match status" value="1"/>
</dbReference>